<dbReference type="PROSITE" id="PS50893">
    <property type="entry name" value="ABC_TRANSPORTER_2"/>
    <property type="match status" value="1"/>
</dbReference>
<dbReference type="InterPro" id="IPR011527">
    <property type="entry name" value="ABC1_TM_dom"/>
</dbReference>
<evidence type="ECO:0000256" key="3">
    <source>
        <dbReference type="ARBA" id="ARBA00022741"/>
    </source>
</evidence>
<evidence type="ECO:0000256" key="7">
    <source>
        <dbReference type="SAM" id="Phobius"/>
    </source>
</evidence>
<dbReference type="PANTHER" id="PTHR24221">
    <property type="entry name" value="ATP-BINDING CASSETTE SUB-FAMILY B"/>
    <property type="match status" value="1"/>
</dbReference>
<dbReference type="Gene3D" id="1.20.1560.10">
    <property type="entry name" value="ABC transporter type 1, transmembrane domain"/>
    <property type="match status" value="1"/>
</dbReference>
<keyword evidence="2 7" id="KW-0812">Transmembrane</keyword>
<dbReference type="InterPro" id="IPR003439">
    <property type="entry name" value="ABC_transporter-like_ATP-bd"/>
</dbReference>
<reference evidence="10 11" key="1">
    <citation type="journal article" date="2016" name="Nat. Commun.">
        <title>Thousands of microbial genomes shed light on interconnected biogeochemical processes in an aquifer system.</title>
        <authorList>
            <person name="Anantharaman K."/>
            <person name="Brown C.T."/>
            <person name="Hug L.A."/>
            <person name="Sharon I."/>
            <person name="Castelle C.J."/>
            <person name="Probst A.J."/>
            <person name="Thomas B.C."/>
            <person name="Singh A."/>
            <person name="Wilkins M.J."/>
            <person name="Karaoz U."/>
            <person name="Brodie E.L."/>
            <person name="Williams K.H."/>
            <person name="Hubbard S.S."/>
            <person name="Banfield J.F."/>
        </authorList>
    </citation>
    <scope>NUCLEOTIDE SEQUENCE [LARGE SCALE GENOMIC DNA]</scope>
</reference>
<keyword evidence="5 7" id="KW-1133">Transmembrane helix</keyword>
<dbReference type="Proteomes" id="UP000178367">
    <property type="component" value="Unassembled WGS sequence"/>
</dbReference>
<dbReference type="EMBL" id="MFGB01000023">
    <property type="protein sequence ID" value="OGF25139.1"/>
    <property type="molecule type" value="Genomic_DNA"/>
</dbReference>
<dbReference type="PROSITE" id="PS00211">
    <property type="entry name" value="ABC_TRANSPORTER_1"/>
    <property type="match status" value="1"/>
</dbReference>
<dbReference type="InterPro" id="IPR027417">
    <property type="entry name" value="P-loop_NTPase"/>
</dbReference>
<dbReference type="GO" id="GO:0005524">
    <property type="term" value="F:ATP binding"/>
    <property type="evidence" value="ECO:0007669"/>
    <property type="project" value="UniProtKB-KW"/>
</dbReference>
<gene>
    <name evidence="10" type="ORF">A2227_07365</name>
</gene>
<feature type="transmembrane region" description="Helical" evidence="7">
    <location>
        <begin position="178"/>
        <end position="198"/>
    </location>
</feature>
<feature type="transmembrane region" description="Helical" evidence="7">
    <location>
        <begin position="152"/>
        <end position="172"/>
    </location>
</feature>
<comment type="caution">
    <text evidence="10">The sequence shown here is derived from an EMBL/GenBank/DDBJ whole genome shotgun (WGS) entry which is preliminary data.</text>
</comment>
<evidence type="ECO:0008006" key="12">
    <source>
        <dbReference type="Google" id="ProtNLM"/>
    </source>
</evidence>
<feature type="transmembrane region" description="Helical" evidence="7">
    <location>
        <begin position="32"/>
        <end position="54"/>
    </location>
</feature>
<evidence type="ECO:0000256" key="4">
    <source>
        <dbReference type="ARBA" id="ARBA00022840"/>
    </source>
</evidence>
<keyword evidence="4" id="KW-0067">ATP-binding</keyword>
<dbReference type="STRING" id="1797994.A2227_07365"/>
<evidence type="ECO:0000256" key="1">
    <source>
        <dbReference type="ARBA" id="ARBA00004651"/>
    </source>
</evidence>
<feature type="domain" description="ABC transmembrane type-1" evidence="9">
    <location>
        <begin position="34"/>
        <end position="319"/>
    </location>
</feature>
<evidence type="ECO:0000256" key="2">
    <source>
        <dbReference type="ARBA" id="ARBA00022692"/>
    </source>
</evidence>
<evidence type="ECO:0000256" key="6">
    <source>
        <dbReference type="ARBA" id="ARBA00023136"/>
    </source>
</evidence>
<dbReference type="InterPro" id="IPR036640">
    <property type="entry name" value="ABC1_TM_sf"/>
</dbReference>
<feature type="domain" description="ABC transporter" evidence="8">
    <location>
        <begin position="355"/>
        <end position="607"/>
    </location>
</feature>
<evidence type="ECO:0000259" key="8">
    <source>
        <dbReference type="PROSITE" id="PS50893"/>
    </source>
</evidence>
<keyword evidence="6 7" id="KW-0472">Membrane</keyword>
<dbReference type="InterPro" id="IPR039421">
    <property type="entry name" value="Type_1_exporter"/>
</dbReference>
<dbReference type="GO" id="GO:0005886">
    <property type="term" value="C:plasma membrane"/>
    <property type="evidence" value="ECO:0007669"/>
    <property type="project" value="UniProtKB-SubCell"/>
</dbReference>
<proteinExistence type="predicted"/>
<dbReference type="SUPFAM" id="SSF90123">
    <property type="entry name" value="ABC transporter transmembrane region"/>
    <property type="match status" value="1"/>
</dbReference>
<comment type="subcellular location">
    <subcellularLocation>
        <location evidence="1">Cell membrane</location>
        <topology evidence="1">Multi-pass membrane protein</topology>
    </subcellularLocation>
</comment>
<dbReference type="PANTHER" id="PTHR24221:SF654">
    <property type="entry name" value="ATP-BINDING CASSETTE SUB-FAMILY B MEMBER 6"/>
    <property type="match status" value="1"/>
</dbReference>
<name>A0A1F5SER7_9BACT</name>
<dbReference type="Gene3D" id="3.40.50.300">
    <property type="entry name" value="P-loop containing nucleotide triphosphate hydrolases"/>
    <property type="match status" value="1"/>
</dbReference>
<dbReference type="SMART" id="SM00382">
    <property type="entry name" value="AAA"/>
    <property type="match status" value="1"/>
</dbReference>
<dbReference type="Pfam" id="PF00664">
    <property type="entry name" value="ABC_membrane"/>
    <property type="match status" value="1"/>
</dbReference>
<evidence type="ECO:0000256" key="5">
    <source>
        <dbReference type="ARBA" id="ARBA00022989"/>
    </source>
</evidence>
<dbReference type="PROSITE" id="PS50929">
    <property type="entry name" value="ABC_TM1F"/>
    <property type="match status" value="1"/>
</dbReference>
<evidence type="ECO:0000259" key="9">
    <source>
        <dbReference type="PROSITE" id="PS50929"/>
    </source>
</evidence>
<evidence type="ECO:0000313" key="10">
    <source>
        <dbReference type="EMBL" id="OGF25139.1"/>
    </source>
</evidence>
<dbReference type="SUPFAM" id="SSF52540">
    <property type="entry name" value="P-loop containing nucleoside triphosphate hydrolases"/>
    <property type="match status" value="1"/>
</dbReference>
<dbReference type="Pfam" id="PF00005">
    <property type="entry name" value="ABC_tran"/>
    <property type="match status" value="1"/>
</dbReference>
<sequence length="612" mass="69202">MSKLGGIAESGAGYFAKSMRNLWSLLKGQRKAVLTVVFWIVVIRSIDLSFPFLFKLFVNLKPGTEVTYWSNAVICLFWVMAGLTVVNILFRFFKEVRAQKILIFLENHFPVIAHAKLLALSLDYHNHNNTGAKIARIDNGSKTLVNVVGDTMSALVGQFMFLVLNIGLILFMDWRLGLIFLLPFIPAGYINYLSYVKFGPIWDKIQSKKEQASDIFCQSIIGVFTVKIYGQEEVSNLEYARMRGEIKDIDIKTIKRLQYYQSAVSGILYLFFYVTLWFCFDFVLKSKVDLGTVVYIYSTGATTFNTLSMFIYIYARVLKNLVAVNRMKDLLDEPEENLIGPDVTVPKEFHGRFDLEKVDFSYYNKETGKSAAILRGLDMTIEAGKTTAIAGATGVGKTTLLNLLFRMYEPDGGLVRLDGTDIGRIDRPWYLSHFAVVLQNPFIFDRSIDDNITFACRYIDGWSRKIICSATKGERDMALRIANIEEAKHFPDGIDTIVGERGARLSGGQRQRLELARAILVIMKGAKVLVLDEPTSQLDPKTEEAIQINLKILRERYFFTKIVVAHRLATIRDADTIYILSGGKVAEKGTHSGLLSQKGLYYGMAKQQLSRE</sequence>
<dbReference type="GO" id="GO:0140359">
    <property type="term" value="F:ABC-type transporter activity"/>
    <property type="evidence" value="ECO:0007669"/>
    <property type="project" value="InterPro"/>
</dbReference>
<keyword evidence="3" id="KW-0547">Nucleotide-binding</keyword>
<evidence type="ECO:0000313" key="11">
    <source>
        <dbReference type="Proteomes" id="UP000178367"/>
    </source>
</evidence>
<dbReference type="GO" id="GO:0016887">
    <property type="term" value="F:ATP hydrolysis activity"/>
    <property type="evidence" value="ECO:0007669"/>
    <property type="project" value="InterPro"/>
</dbReference>
<dbReference type="InterPro" id="IPR017871">
    <property type="entry name" value="ABC_transporter-like_CS"/>
</dbReference>
<feature type="transmembrane region" description="Helical" evidence="7">
    <location>
        <begin position="66"/>
        <end position="90"/>
    </location>
</feature>
<accession>A0A1F5SER7</accession>
<protein>
    <recommendedName>
        <fullName evidence="12">ABC transporter ATP-binding protein</fullName>
    </recommendedName>
</protein>
<dbReference type="InterPro" id="IPR003593">
    <property type="entry name" value="AAA+_ATPase"/>
</dbReference>
<dbReference type="AlphaFoldDB" id="A0A1F5SER7"/>
<feature type="transmembrane region" description="Helical" evidence="7">
    <location>
        <begin position="262"/>
        <end position="283"/>
    </location>
</feature>
<organism evidence="10 11">
    <name type="scientific">Candidatus Falkowbacteria bacterium RIFOXYA2_FULL_47_19</name>
    <dbReference type="NCBI Taxonomy" id="1797994"/>
    <lineage>
        <taxon>Bacteria</taxon>
        <taxon>Candidatus Falkowiibacteriota</taxon>
    </lineage>
</organism>
<feature type="transmembrane region" description="Helical" evidence="7">
    <location>
        <begin position="295"/>
        <end position="318"/>
    </location>
</feature>